<evidence type="ECO:0000256" key="5">
    <source>
        <dbReference type="PROSITE-ProRule" id="PRU00176"/>
    </source>
</evidence>
<evidence type="ECO:0000256" key="6">
    <source>
        <dbReference type="SAM" id="MobiDB-lite"/>
    </source>
</evidence>
<feature type="region of interest" description="Disordered" evidence="6">
    <location>
        <begin position="61"/>
        <end position="102"/>
    </location>
</feature>
<dbReference type="InterPro" id="IPR035979">
    <property type="entry name" value="RBD_domain_sf"/>
</dbReference>
<keyword evidence="9" id="KW-1185">Reference proteome</keyword>
<feature type="compositionally biased region" description="Low complexity" evidence="6">
    <location>
        <begin position="87"/>
        <end position="102"/>
    </location>
</feature>
<evidence type="ECO:0000256" key="4">
    <source>
        <dbReference type="ARBA" id="ARBA00023242"/>
    </source>
</evidence>
<evidence type="ECO:0000256" key="2">
    <source>
        <dbReference type="ARBA" id="ARBA00006265"/>
    </source>
</evidence>
<dbReference type="Pfam" id="PF25524">
    <property type="entry name" value="RSLD_CPSF6"/>
    <property type="match status" value="1"/>
</dbReference>
<sequence length="554" mass="59574">MGDFDAEAAELELLGEAGGTVDHSDALIDENDLLGRVSPNHNGLSAVKKEESDLYEDAIAPSADVKSESAATTPAVKDRDSAPAFPSNTNTNTSNVVVGSTSSSNIADGKKYCCYVGNMDWFTTDEYLLQQLRAIGLDMSSLVDMKFHDNRINGQSRGFALLVFSTEQSVRSVMEKLKFQNSQGVEVMTMLYTKQALAKLEEMSNKFTRNDPKAATKKEENCLDMGTIRITPNGPPPGMMNRMGGPPTQLGATIMNLIRPGGNPPVPGIGPAIPPAGGPMMNRPPMPVQLTINGQPTMNPPPMMSRPPMGGGPPTPVSGPPSMSMPPQLPPGAPRPLMPPTSVGPPNPIQPPANSQSFMPPTGLPPPIPVQSRPPPNMPPYPPTSGMPPMMGGPPTGRPPPMMHGMPPQGMAPVHINPQMFPSMQHPGGAPLSEAEFEEIMNRNRTVSSSAISRAVADAASGDARSAVETLLTAISLIKQSRVAHDDRCRMLIASLQDTLSSIENKAYGSNGGRSRDKYRDKSRSRSRDRDRKRRRRSRSSSRSPSPRRSRRHY</sequence>
<gene>
    <name evidence="8" type="ORF">WR25_11523</name>
</gene>
<dbReference type="InterPro" id="IPR034772">
    <property type="entry name" value="CPSF6/7"/>
</dbReference>
<dbReference type="Gene3D" id="3.30.70.330">
    <property type="match status" value="1"/>
</dbReference>
<keyword evidence="4" id="KW-0539">Nucleus</keyword>
<name>A0A2A2JK53_9BILA</name>
<keyword evidence="5" id="KW-0694">RNA-binding</keyword>
<dbReference type="OrthoDB" id="10065185at2759"/>
<evidence type="ECO:0000256" key="3">
    <source>
        <dbReference type="ARBA" id="ARBA00022664"/>
    </source>
</evidence>
<keyword evidence="3" id="KW-0507">mRNA processing</keyword>
<dbReference type="GO" id="GO:0006397">
    <property type="term" value="P:mRNA processing"/>
    <property type="evidence" value="ECO:0007669"/>
    <property type="project" value="UniProtKB-KW"/>
</dbReference>
<feature type="compositionally biased region" description="Basic residues" evidence="6">
    <location>
        <begin position="531"/>
        <end position="554"/>
    </location>
</feature>
<dbReference type="STRING" id="2018661.A0A2A2JK53"/>
<dbReference type="AlphaFoldDB" id="A0A2A2JK53"/>
<feature type="compositionally biased region" description="Pro residues" evidence="6">
    <location>
        <begin position="298"/>
        <end position="351"/>
    </location>
</feature>
<comment type="subcellular location">
    <subcellularLocation>
        <location evidence="1">Nucleus</location>
    </subcellularLocation>
</comment>
<dbReference type="GO" id="GO:0003723">
    <property type="term" value="F:RNA binding"/>
    <property type="evidence" value="ECO:0007669"/>
    <property type="project" value="UniProtKB-UniRule"/>
</dbReference>
<evidence type="ECO:0000313" key="8">
    <source>
        <dbReference type="EMBL" id="PAV62065.1"/>
    </source>
</evidence>
<evidence type="ECO:0000313" key="9">
    <source>
        <dbReference type="Proteomes" id="UP000218231"/>
    </source>
</evidence>
<comment type="similarity">
    <text evidence="2">Belongs to the RRM CPSF6/7 family.</text>
</comment>
<evidence type="ECO:0000259" key="7">
    <source>
        <dbReference type="PROSITE" id="PS50102"/>
    </source>
</evidence>
<reference evidence="8 9" key="1">
    <citation type="journal article" date="2017" name="Curr. Biol.">
        <title>Genome architecture and evolution of a unichromosomal asexual nematode.</title>
        <authorList>
            <person name="Fradin H."/>
            <person name="Zegar C."/>
            <person name="Gutwein M."/>
            <person name="Lucas J."/>
            <person name="Kovtun M."/>
            <person name="Corcoran D."/>
            <person name="Baugh L.R."/>
            <person name="Kiontke K."/>
            <person name="Gunsalus K."/>
            <person name="Fitch D.H."/>
            <person name="Piano F."/>
        </authorList>
    </citation>
    <scope>NUCLEOTIDE SEQUENCE [LARGE SCALE GENOMIC DNA]</scope>
    <source>
        <strain evidence="8">PF1309</strain>
    </source>
</reference>
<evidence type="ECO:0000256" key="1">
    <source>
        <dbReference type="ARBA" id="ARBA00004123"/>
    </source>
</evidence>
<dbReference type="PROSITE" id="PS50102">
    <property type="entry name" value="RRM"/>
    <property type="match status" value="1"/>
</dbReference>
<feature type="region of interest" description="Disordered" evidence="6">
    <location>
        <begin position="296"/>
        <end position="392"/>
    </location>
</feature>
<dbReference type="SUPFAM" id="SSF54928">
    <property type="entry name" value="RNA-binding domain, RBD"/>
    <property type="match status" value="1"/>
</dbReference>
<dbReference type="InterPro" id="IPR012677">
    <property type="entry name" value="Nucleotide-bd_a/b_plait_sf"/>
</dbReference>
<feature type="domain" description="RRM" evidence="7">
    <location>
        <begin position="112"/>
        <end position="184"/>
    </location>
</feature>
<dbReference type="InterPro" id="IPR057951">
    <property type="entry name" value="CPSF6/7_RSLD_N"/>
</dbReference>
<proteinExistence type="inferred from homology"/>
<dbReference type="Proteomes" id="UP000218231">
    <property type="component" value="Unassembled WGS sequence"/>
</dbReference>
<feature type="compositionally biased region" description="Pro residues" evidence="6">
    <location>
        <begin position="362"/>
        <end position="386"/>
    </location>
</feature>
<accession>A0A2A2JK53</accession>
<dbReference type="GO" id="GO:0005634">
    <property type="term" value="C:nucleus"/>
    <property type="evidence" value="ECO:0007669"/>
    <property type="project" value="UniProtKB-SubCell"/>
</dbReference>
<organism evidence="8 9">
    <name type="scientific">Diploscapter pachys</name>
    <dbReference type="NCBI Taxonomy" id="2018661"/>
    <lineage>
        <taxon>Eukaryota</taxon>
        <taxon>Metazoa</taxon>
        <taxon>Ecdysozoa</taxon>
        <taxon>Nematoda</taxon>
        <taxon>Chromadorea</taxon>
        <taxon>Rhabditida</taxon>
        <taxon>Rhabditina</taxon>
        <taxon>Rhabditomorpha</taxon>
        <taxon>Rhabditoidea</taxon>
        <taxon>Rhabditidae</taxon>
        <taxon>Diploscapter</taxon>
    </lineage>
</organism>
<protein>
    <recommendedName>
        <fullName evidence="7">RRM domain-containing protein</fullName>
    </recommendedName>
</protein>
<dbReference type="PANTHER" id="PTHR23204">
    <property type="entry name" value="CLEAVAGE AND POLYADENYLATION SPECIFIC FACTOR"/>
    <property type="match status" value="1"/>
</dbReference>
<feature type="compositionally biased region" description="Basic and acidic residues" evidence="6">
    <location>
        <begin position="514"/>
        <end position="530"/>
    </location>
</feature>
<dbReference type="EMBL" id="LIAE01010387">
    <property type="protein sequence ID" value="PAV62065.1"/>
    <property type="molecule type" value="Genomic_DNA"/>
</dbReference>
<dbReference type="InterPro" id="IPR000504">
    <property type="entry name" value="RRM_dom"/>
</dbReference>
<feature type="region of interest" description="Disordered" evidence="6">
    <location>
        <begin position="505"/>
        <end position="554"/>
    </location>
</feature>
<comment type="caution">
    <text evidence="8">The sequence shown here is derived from an EMBL/GenBank/DDBJ whole genome shotgun (WGS) entry which is preliminary data.</text>
</comment>